<dbReference type="PANTHER" id="PTHR47752:SF1">
    <property type="entry name" value="HTH-TYPE TRANSCRIPTIONAL REPRESSOR FABR"/>
    <property type="match status" value="1"/>
</dbReference>
<keyword evidence="1 2" id="KW-0238">DNA-binding</keyword>
<dbReference type="SUPFAM" id="SSF46689">
    <property type="entry name" value="Homeodomain-like"/>
    <property type="match status" value="1"/>
</dbReference>
<protein>
    <submittedName>
        <fullName evidence="4">TetR family transcriptional regulator</fullName>
    </submittedName>
</protein>
<comment type="caution">
    <text evidence="4">The sequence shown here is derived from an EMBL/GenBank/DDBJ whole genome shotgun (WGS) entry which is preliminary data.</text>
</comment>
<feature type="domain" description="HTH tetR-type" evidence="3">
    <location>
        <begin position="10"/>
        <end position="70"/>
    </location>
</feature>
<dbReference type="Gene3D" id="1.10.10.60">
    <property type="entry name" value="Homeodomain-like"/>
    <property type="match status" value="1"/>
</dbReference>
<dbReference type="Pfam" id="PF00440">
    <property type="entry name" value="TetR_N"/>
    <property type="match status" value="1"/>
</dbReference>
<organism evidence="4 5">
    <name type="scientific">Nocardioides eburneus</name>
    <dbReference type="NCBI Taxonomy" id="3231482"/>
    <lineage>
        <taxon>Bacteria</taxon>
        <taxon>Bacillati</taxon>
        <taxon>Actinomycetota</taxon>
        <taxon>Actinomycetes</taxon>
        <taxon>Propionibacteriales</taxon>
        <taxon>Nocardioidaceae</taxon>
        <taxon>Nocardioides</taxon>
    </lineage>
</organism>
<evidence type="ECO:0000313" key="4">
    <source>
        <dbReference type="EMBL" id="MEX0429625.1"/>
    </source>
</evidence>
<proteinExistence type="predicted"/>
<dbReference type="Gene3D" id="1.10.357.10">
    <property type="entry name" value="Tetracycline Repressor, domain 2"/>
    <property type="match status" value="1"/>
</dbReference>
<keyword evidence="5" id="KW-1185">Reference proteome</keyword>
<dbReference type="PROSITE" id="PS50977">
    <property type="entry name" value="HTH_TETR_2"/>
    <property type="match status" value="1"/>
</dbReference>
<dbReference type="RefSeq" id="WP_367995592.1">
    <property type="nucleotide sequence ID" value="NZ_JBFPJR010000052.1"/>
</dbReference>
<reference evidence="4 5" key="1">
    <citation type="submission" date="2024-07" db="EMBL/GenBank/DDBJ databases">
        <authorList>
            <person name="Lee S."/>
            <person name="Kang M."/>
        </authorList>
    </citation>
    <scope>NUCLEOTIDE SEQUENCE [LARGE SCALE GENOMIC DNA]</scope>
    <source>
        <strain evidence="4 5">DS6</strain>
    </source>
</reference>
<evidence type="ECO:0000313" key="5">
    <source>
        <dbReference type="Proteomes" id="UP001556631"/>
    </source>
</evidence>
<evidence type="ECO:0000256" key="2">
    <source>
        <dbReference type="PROSITE-ProRule" id="PRU00335"/>
    </source>
</evidence>
<accession>A0ABV3T5V1</accession>
<dbReference type="PANTHER" id="PTHR47752">
    <property type="entry name" value="HTH-TYPE TRANSCRIPTIONAL REPRESSOR FABR"/>
    <property type="match status" value="1"/>
</dbReference>
<gene>
    <name evidence="4" type="ORF">AB3X52_18560</name>
</gene>
<evidence type="ECO:0000256" key="1">
    <source>
        <dbReference type="ARBA" id="ARBA00023125"/>
    </source>
</evidence>
<feature type="DNA-binding region" description="H-T-H motif" evidence="2">
    <location>
        <begin position="33"/>
        <end position="52"/>
    </location>
</feature>
<dbReference type="Proteomes" id="UP001556631">
    <property type="component" value="Unassembled WGS sequence"/>
</dbReference>
<dbReference type="InterPro" id="IPR001647">
    <property type="entry name" value="HTH_TetR"/>
</dbReference>
<dbReference type="EMBL" id="JBFPJR010000052">
    <property type="protein sequence ID" value="MEX0429625.1"/>
    <property type="molecule type" value="Genomic_DNA"/>
</dbReference>
<dbReference type="InterPro" id="IPR009057">
    <property type="entry name" value="Homeodomain-like_sf"/>
</dbReference>
<dbReference type="InterPro" id="IPR050692">
    <property type="entry name" value="HTH_transcr_repressor_FabR"/>
</dbReference>
<evidence type="ECO:0000259" key="3">
    <source>
        <dbReference type="PROSITE" id="PS50977"/>
    </source>
</evidence>
<name>A0ABV3T5V1_9ACTN</name>
<sequence>MTETRLERKERTRRAILDAALGLTRESSLVALSLRQVAKEVGIVPTAFYRHFDSIEALGLALVDESFASLRALLRDVRRASEVDRSAAEDLVDQLVDRSVDVLVDHVRRQRDHFAFIARERVAGPTAVRDAIRHELELCERELATDLARLPGTAAWSVDDLRVLAALFVSTMVTTAESMLAAGRAEAERQIIATVRTQLRMVVVGVAHWPSGAAV</sequence>